<protein>
    <submittedName>
        <fullName evidence="2">Expressed protein</fullName>
    </submittedName>
</protein>
<reference evidence="2" key="1">
    <citation type="submission" date="2022-06" db="EMBL/GenBank/DDBJ databases">
        <authorList>
            <consortium name="SYNGENTA / RWTH Aachen University"/>
        </authorList>
    </citation>
    <scope>NUCLEOTIDE SEQUENCE</scope>
</reference>
<evidence type="ECO:0000313" key="2">
    <source>
        <dbReference type="EMBL" id="CAH7689120.1"/>
    </source>
</evidence>
<gene>
    <name evidence="2" type="ORF">PPACK8108_LOCUS24191</name>
</gene>
<keyword evidence="1" id="KW-0472">Membrane</keyword>
<keyword evidence="1" id="KW-1133">Transmembrane helix</keyword>
<sequence length="420" mass="48469">MKIFGTINKSSISIQISTAIFCGSIVLGVVGTFSDPAFAVAELKQSMHDGREIGSTSNDFNGQSSDAKRFHAGMELNHPYSRQEALPQSINDDIFFKINGLKLDVSKVKKSPKGLYGARTYRKNIEQAEELFKHISEHIMLILSNKFDENGIENVVEKRRELVYLLFQLNNGNENGDVIANREMQRLISHLRKDSNVCALVESEIISLYLEPKFVLAFELTDEEAKSMKEKYVPLLNFYYLFIDDELVEGEPSRHDYWIHVAESLNIFEKNNVQLNDKYCKIFGSLPQIHEENQKATSGDGLIEKILMREDFPRLEIFLQSVSERTNFFGLHSFLRYLINYCELEKPSKAHRSYKNLYSLYRLIFYWDRLFKYKIDLNAAISAIPTFEKAEKGLTEKQKKSSIYLLSKAMHDHVKGQSHL</sequence>
<feature type="transmembrane region" description="Helical" evidence="1">
    <location>
        <begin position="12"/>
        <end position="33"/>
    </location>
</feature>
<comment type="caution">
    <text evidence="2">The sequence shown here is derived from an EMBL/GenBank/DDBJ whole genome shotgun (WGS) entry which is preliminary data.</text>
</comment>
<accession>A0AAV0BR18</accession>
<dbReference type="Proteomes" id="UP001153365">
    <property type="component" value="Unassembled WGS sequence"/>
</dbReference>
<proteinExistence type="predicted"/>
<dbReference type="AlphaFoldDB" id="A0AAV0BR18"/>
<evidence type="ECO:0000313" key="3">
    <source>
        <dbReference type="Proteomes" id="UP001153365"/>
    </source>
</evidence>
<keyword evidence="3" id="KW-1185">Reference proteome</keyword>
<dbReference type="EMBL" id="CALTRL010006046">
    <property type="protein sequence ID" value="CAH7689120.1"/>
    <property type="molecule type" value="Genomic_DNA"/>
</dbReference>
<organism evidence="2 3">
    <name type="scientific">Phakopsora pachyrhizi</name>
    <name type="common">Asian soybean rust disease fungus</name>
    <dbReference type="NCBI Taxonomy" id="170000"/>
    <lineage>
        <taxon>Eukaryota</taxon>
        <taxon>Fungi</taxon>
        <taxon>Dikarya</taxon>
        <taxon>Basidiomycota</taxon>
        <taxon>Pucciniomycotina</taxon>
        <taxon>Pucciniomycetes</taxon>
        <taxon>Pucciniales</taxon>
        <taxon>Phakopsoraceae</taxon>
        <taxon>Phakopsora</taxon>
    </lineage>
</organism>
<name>A0AAV0BR18_PHAPC</name>
<keyword evidence="1" id="KW-0812">Transmembrane</keyword>
<evidence type="ECO:0000256" key="1">
    <source>
        <dbReference type="SAM" id="Phobius"/>
    </source>
</evidence>